<evidence type="ECO:0000313" key="2">
    <source>
        <dbReference type="Proteomes" id="UP000276133"/>
    </source>
</evidence>
<sequence>MAIITIPTSKYRVHKAAIPLFSVAKVFFPGTKSPKPIVNRPLFGKSKNAGTGKNISCENT</sequence>
<organism evidence="1 2">
    <name type="scientific">Brachionus plicatilis</name>
    <name type="common">Marine rotifer</name>
    <name type="synonym">Brachionus muelleri</name>
    <dbReference type="NCBI Taxonomy" id="10195"/>
    <lineage>
        <taxon>Eukaryota</taxon>
        <taxon>Metazoa</taxon>
        <taxon>Spiralia</taxon>
        <taxon>Gnathifera</taxon>
        <taxon>Rotifera</taxon>
        <taxon>Eurotatoria</taxon>
        <taxon>Monogononta</taxon>
        <taxon>Pseudotrocha</taxon>
        <taxon>Ploima</taxon>
        <taxon>Brachionidae</taxon>
        <taxon>Brachionus</taxon>
    </lineage>
</organism>
<evidence type="ECO:0000313" key="1">
    <source>
        <dbReference type="EMBL" id="RNA10249.1"/>
    </source>
</evidence>
<dbReference type="EMBL" id="REGN01006254">
    <property type="protein sequence ID" value="RNA10249.1"/>
    <property type="molecule type" value="Genomic_DNA"/>
</dbReference>
<accession>A0A3M7QG36</accession>
<keyword evidence="2" id="KW-1185">Reference proteome</keyword>
<protein>
    <submittedName>
        <fullName evidence="1">Uncharacterized protein</fullName>
    </submittedName>
</protein>
<comment type="caution">
    <text evidence="1">The sequence shown here is derived from an EMBL/GenBank/DDBJ whole genome shotgun (WGS) entry which is preliminary data.</text>
</comment>
<dbReference type="AlphaFoldDB" id="A0A3M7QG36"/>
<name>A0A3M7QG36_BRAPC</name>
<proteinExistence type="predicted"/>
<reference evidence="1 2" key="1">
    <citation type="journal article" date="2018" name="Sci. Rep.">
        <title>Genomic signatures of local adaptation to the degree of environmental predictability in rotifers.</title>
        <authorList>
            <person name="Franch-Gras L."/>
            <person name="Hahn C."/>
            <person name="Garcia-Roger E.M."/>
            <person name="Carmona M.J."/>
            <person name="Serra M."/>
            <person name="Gomez A."/>
        </authorList>
    </citation>
    <scope>NUCLEOTIDE SEQUENCE [LARGE SCALE GENOMIC DNA]</scope>
    <source>
        <strain evidence="1">HYR1</strain>
    </source>
</reference>
<gene>
    <name evidence="1" type="ORF">BpHYR1_032769</name>
</gene>
<dbReference type="Proteomes" id="UP000276133">
    <property type="component" value="Unassembled WGS sequence"/>
</dbReference>